<dbReference type="GO" id="GO:1902412">
    <property type="term" value="P:regulation of mitotic cytokinesis"/>
    <property type="evidence" value="ECO:0007669"/>
    <property type="project" value="InterPro"/>
</dbReference>
<feature type="compositionally biased region" description="Acidic residues" evidence="1">
    <location>
        <begin position="670"/>
        <end position="681"/>
    </location>
</feature>
<dbReference type="KEGG" id="sapo:SAPIO_CDS5415"/>
<reference evidence="2 3" key="1">
    <citation type="journal article" date="2014" name="Genome Announc.">
        <title>Draft genome sequence of the pathogenic fungus Scedosporium apiospermum.</title>
        <authorList>
            <person name="Vandeputte P."/>
            <person name="Ghamrawi S."/>
            <person name="Rechenmann M."/>
            <person name="Iltis A."/>
            <person name="Giraud S."/>
            <person name="Fleury M."/>
            <person name="Thornton C."/>
            <person name="Delhaes L."/>
            <person name="Meyer W."/>
            <person name="Papon N."/>
            <person name="Bouchara J.P."/>
        </authorList>
    </citation>
    <scope>NUCLEOTIDE SEQUENCE [LARGE SCALE GENOMIC DNA]</scope>
    <source>
        <strain evidence="2 3">IHEM 14462</strain>
    </source>
</reference>
<evidence type="ECO:0000313" key="3">
    <source>
        <dbReference type="Proteomes" id="UP000028545"/>
    </source>
</evidence>
<feature type="compositionally biased region" description="Low complexity" evidence="1">
    <location>
        <begin position="982"/>
        <end position="991"/>
    </location>
</feature>
<feature type="compositionally biased region" description="Polar residues" evidence="1">
    <location>
        <begin position="449"/>
        <end position="461"/>
    </location>
</feature>
<feature type="compositionally biased region" description="Polar residues" evidence="1">
    <location>
        <begin position="221"/>
        <end position="242"/>
    </location>
</feature>
<name>A0A084G6K3_PSEDA</name>
<accession>A0A084G6K3</accession>
<feature type="region of interest" description="Disordered" evidence="1">
    <location>
        <begin position="151"/>
        <end position="277"/>
    </location>
</feature>
<feature type="region of interest" description="Disordered" evidence="1">
    <location>
        <begin position="966"/>
        <end position="1006"/>
    </location>
</feature>
<feature type="region of interest" description="Disordered" evidence="1">
    <location>
        <begin position="670"/>
        <end position="695"/>
    </location>
</feature>
<dbReference type="OMA" id="NDTRIFS"/>
<dbReference type="GO" id="GO:0005096">
    <property type="term" value="F:GTPase activator activity"/>
    <property type="evidence" value="ECO:0007669"/>
    <property type="project" value="InterPro"/>
</dbReference>
<dbReference type="GeneID" id="27724487"/>
<feature type="region of interest" description="Disordered" evidence="1">
    <location>
        <begin position="1066"/>
        <end position="1131"/>
    </location>
</feature>
<feature type="compositionally biased region" description="Acidic residues" evidence="1">
    <location>
        <begin position="342"/>
        <end position="352"/>
    </location>
</feature>
<feature type="region of interest" description="Disordered" evidence="1">
    <location>
        <begin position="295"/>
        <end position="471"/>
    </location>
</feature>
<dbReference type="VEuPathDB" id="FungiDB:SAPIO_CDS5415"/>
<gene>
    <name evidence="2" type="ORF">SAPIO_CDS5415</name>
</gene>
<feature type="compositionally biased region" description="Polar residues" evidence="1">
    <location>
        <begin position="684"/>
        <end position="695"/>
    </location>
</feature>
<feature type="compositionally biased region" description="Polar residues" evidence="1">
    <location>
        <begin position="503"/>
        <end position="513"/>
    </location>
</feature>
<dbReference type="InterPro" id="IPR045342">
    <property type="entry name" value="Etd1"/>
</dbReference>
<feature type="region of interest" description="Disordered" evidence="1">
    <location>
        <begin position="904"/>
        <end position="931"/>
    </location>
</feature>
<feature type="compositionally biased region" description="Basic and acidic residues" evidence="1">
    <location>
        <begin position="994"/>
        <end position="1005"/>
    </location>
</feature>
<feature type="compositionally biased region" description="Polar residues" evidence="1">
    <location>
        <begin position="29"/>
        <end position="45"/>
    </location>
</feature>
<feature type="compositionally biased region" description="Low complexity" evidence="1">
    <location>
        <begin position="483"/>
        <end position="496"/>
    </location>
</feature>
<dbReference type="AlphaFoldDB" id="A0A084G6K3"/>
<feature type="compositionally biased region" description="Low complexity" evidence="1">
    <location>
        <begin position="1087"/>
        <end position="1119"/>
    </location>
</feature>
<sequence length="1131" mass="122648">MQAIPSLVGTGTAVAAAATGLVFSQPADLNSTTDQTVTNERQSTLAGEGPEYAYAGASLFSRPGTSSYTPASAAEDKAYNTLPHHFSLTDSTSTPPRPRQPNPHLTSKQGHLRRLSLNRPGDYSTHPIAESSRDSLSSNGSWIKRFSIRPSSVRSSVGPDTQSLTFSHGSSAPFLPSDVITPLPPNKLVKRPPPPSHANYSDPQSRRRSKTHLPSLRRPATSHQRSATLRQSRQGNNDLTSPPCSPRKFSFDRQLPGLDLSPPVDRDHILTHPAPAPRGWISFFHSRLVKVGVKGISSRSNDGGPSTLVKRISPNNSHRKPVYLTQPGAISSIPTQKRGPDCAEEEQPEVADDSNGRSTDSSNSTPEDTPSKRAKRSISMTFSSPGNWIMRSGSIRRPKRGSESTKPGGKRHVSAPVSTDPAQQERSPNGKLTRTNAKSKTTDDVVDPSKQTLAQARNRNTSSPLPPLSRLSSFNIDLTKLSAASGAPSPVGAISPTIRPHQPSGSSRASSSMVPPGLSRTHRSPTLTSSDFDGRDFTSGDDDDTDFKSDTIFDSIRTVASGRVRSTETPLESMFDESPPSTAGQTKAKRLSIQEVLIRNWDGEHDRIMEEDDEGALTPVRLTHNIGGLQEPATIVRNDSFTLGGSTNHYSLPNKDFGRLSLDDDDEDWTRDDYTDQDDDVLSNRLSPPSKNSVVNARNIHPNLRVALASISGNRHSEARNSTMTERPLSNLFDWSEPAVYEKQDGEGQSLRPKTVHGKQDIDIRGGRAVTRRGPIAAHVRSQSVPIVHDQIENQKTPSSTKFGTWGLGSKGVSEDWGDDFEFEESPTELTTGKDSCRSFVVPEPIQASQSSVKAHSGQIRELSLLVNDLKRLCRHGRDMDMLGGPHASLWKEAEGIIALASPDEDEPMEGTQTASSSPPTEIPSNISDRFNDDGFDAASLDFSDISMSKTTVVRSRHSIRRRSVIPDDDIFGGGGGGGSWPLSDDSSLPDAPRTPENRATRSTDDVSGIVKTVMDAMQQRSVSTPVRGQANNKVHFDTGSLKALVKRAGDLRDMLSELVRRADPIAPSPARTPRHDGSPAFTRVFNEPPSSPSRRLPHSRSNNSVLSRTSMDTSSSTTMGPKRMQVMTVS</sequence>
<comment type="caution">
    <text evidence="2">The sequence shown here is derived from an EMBL/GenBank/DDBJ whole genome shotgun (WGS) entry which is preliminary data.</text>
</comment>
<dbReference type="EMBL" id="JOWA01000098">
    <property type="protein sequence ID" value="KEZ42965.1"/>
    <property type="molecule type" value="Genomic_DNA"/>
</dbReference>
<feature type="compositionally biased region" description="Polar residues" evidence="1">
    <location>
        <begin position="356"/>
        <end position="368"/>
    </location>
</feature>
<dbReference type="Pfam" id="PF20162">
    <property type="entry name" value="Etd1"/>
    <property type="match status" value="1"/>
</dbReference>
<feature type="compositionally biased region" description="Polar residues" evidence="1">
    <location>
        <begin position="911"/>
        <end position="929"/>
    </location>
</feature>
<feature type="region of interest" description="Disordered" evidence="1">
    <location>
        <begin position="563"/>
        <end position="589"/>
    </location>
</feature>
<evidence type="ECO:0000256" key="1">
    <source>
        <dbReference type="SAM" id="MobiDB-lite"/>
    </source>
</evidence>
<protein>
    <submittedName>
        <fullName evidence="2">Uncharacterized protein</fullName>
    </submittedName>
</protein>
<feature type="compositionally biased region" description="Polar residues" evidence="1">
    <location>
        <begin position="151"/>
        <end position="170"/>
    </location>
</feature>
<dbReference type="Proteomes" id="UP000028545">
    <property type="component" value="Unassembled WGS sequence"/>
</dbReference>
<evidence type="ECO:0000313" key="2">
    <source>
        <dbReference type="EMBL" id="KEZ42965.1"/>
    </source>
</evidence>
<dbReference type="HOGENOM" id="CLU_004543_1_0_1"/>
<feature type="region of interest" description="Disordered" evidence="1">
    <location>
        <begin position="483"/>
        <end position="549"/>
    </location>
</feature>
<keyword evidence="3" id="KW-1185">Reference proteome</keyword>
<dbReference type="OrthoDB" id="5346713at2759"/>
<feature type="compositionally biased region" description="Polar residues" evidence="1">
    <location>
        <begin position="416"/>
        <end position="439"/>
    </location>
</feature>
<dbReference type="RefSeq" id="XP_016642764.1">
    <property type="nucleotide sequence ID" value="XM_016787749.1"/>
</dbReference>
<proteinExistence type="predicted"/>
<feature type="region of interest" description="Disordered" evidence="1">
    <location>
        <begin position="29"/>
        <end position="49"/>
    </location>
</feature>
<organism evidence="2 3">
    <name type="scientific">Pseudallescheria apiosperma</name>
    <name type="common">Scedosporium apiospermum</name>
    <dbReference type="NCBI Taxonomy" id="563466"/>
    <lineage>
        <taxon>Eukaryota</taxon>
        <taxon>Fungi</taxon>
        <taxon>Dikarya</taxon>
        <taxon>Ascomycota</taxon>
        <taxon>Pezizomycotina</taxon>
        <taxon>Sordariomycetes</taxon>
        <taxon>Hypocreomycetidae</taxon>
        <taxon>Microascales</taxon>
        <taxon>Microascaceae</taxon>
        <taxon>Scedosporium</taxon>
    </lineage>
</organism>
<feature type="region of interest" description="Disordered" evidence="1">
    <location>
        <begin position="84"/>
        <end position="138"/>
    </location>
</feature>